<accession>A0A2P8FYC5</accession>
<keyword evidence="4" id="KW-1185">Reference proteome</keyword>
<proteinExistence type="predicted"/>
<dbReference type="EMBL" id="PYAS01000009">
    <property type="protein sequence ID" value="PSL26726.1"/>
    <property type="molecule type" value="Genomic_DNA"/>
</dbReference>
<feature type="signal peptide" evidence="1">
    <location>
        <begin position="1"/>
        <end position="18"/>
    </location>
</feature>
<gene>
    <name evidence="3" type="ORF">CLV60_109218</name>
</gene>
<evidence type="ECO:0000256" key="1">
    <source>
        <dbReference type="SAM" id="SignalP"/>
    </source>
</evidence>
<dbReference type="Pfam" id="PF13568">
    <property type="entry name" value="OMP_b-brl_2"/>
    <property type="match status" value="1"/>
</dbReference>
<reference evidence="3 4" key="1">
    <citation type="submission" date="2018-03" db="EMBL/GenBank/DDBJ databases">
        <title>Genomic Encyclopedia of Archaeal and Bacterial Type Strains, Phase II (KMG-II): from individual species to whole genera.</title>
        <authorList>
            <person name="Goeker M."/>
        </authorList>
    </citation>
    <scope>NUCLEOTIDE SEQUENCE [LARGE SCALE GENOMIC DNA]</scope>
    <source>
        <strain evidence="3 4">DSM 29057</strain>
    </source>
</reference>
<evidence type="ECO:0000313" key="4">
    <source>
        <dbReference type="Proteomes" id="UP000241964"/>
    </source>
</evidence>
<comment type="caution">
    <text evidence="3">The sequence shown here is derived from an EMBL/GenBank/DDBJ whole genome shotgun (WGS) entry which is preliminary data.</text>
</comment>
<keyword evidence="1" id="KW-0732">Signal</keyword>
<protein>
    <submittedName>
        <fullName evidence="3">Outer membrane protein with beta-barrel domain</fullName>
    </submittedName>
</protein>
<sequence>MKILSILPFLFICQIGLAQRTTFSVGINSGTSRFTGASAQKTTTVSTGGLFCNCLPSAAGYLGSVPTYTYGANLTVQHEFKNHFLLGLEAGYENLRARVNIEEYQIDDMIFKTENAYSITRNHFINIFPSAGYNFPLAENLNLSLRGGADFGIGLSSSSRLVVKEVFEDDKTTDRDGLAPGLDFRPRIEAKISGKRLGLAVSYAHGVTNWLNDWAGGPTDLHMRVWRVGVQYRIF</sequence>
<feature type="domain" description="Outer membrane protein beta-barrel" evidence="2">
    <location>
        <begin position="23"/>
        <end position="210"/>
    </location>
</feature>
<organism evidence="3 4">
    <name type="scientific">Dyadobacter jiangsuensis</name>
    <dbReference type="NCBI Taxonomy" id="1591085"/>
    <lineage>
        <taxon>Bacteria</taxon>
        <taxon>Pseudomonadati</taxon>
        <taxon>Bacteroidota</taxon>
        <taxon>Cytophagia</taxon>
        <taxon>Cytophagales</taxon>
        <taxon>Spirosomataceae</taxon>
        <taxon>Dyadobacter</taxon>
    </lineage>
</organism>
<dbReference type="InterPro" id="IPR025665">
    <property type="entry name" value="Beta-barrel_OMP_2"/>
</dbReference>
<evidence type="ECO:0000313" key="3">
    <source>
        <dbReference type="EMBL" id="PSL26726.1"/>
    </source>
</evidence>
<name>A0A2P8FYC5_9BACT</name>
<evidence type="ECO:0000259" key="2">
    <source>
        <dbReference type="Pfam" id="PF13568"/>
    </source>
</evidence>
<dbReference type="AlphaFoldDB" id="A0A2P8FYC5"/>
<dbReference type="Proteomes" id="UP000241964">
    <property type="component" value="Unassembled WGS sequence"/>
</dbReference>
<dbReference type="RefSeq" id="WP_170118825.1">
    <property type="nucleotide sequence ID" value="NZ_PYAS01000009.1"/>
</dbReference>
<feature type="chain" id="PRO_5015145372" evidence="1">
    <location>
        <begin position="19"/>
        <end position="235"/>
    </location>
</feature>